<name>A0A9P4MUU2_9PLEO</name>
<organism evidence="2 3">
    <name type="scientific">Delitschia confertaspora ATCC 74209</name>
    <dbReference type="NCBI Taxonomy" id="1513339"/>
    <lineage>
        <taxon>Eukaryota</taxon>
        <taxon>Fungi</taxon>
        <taxon>Dikarya</taxon>
        <taxon>Ascomycota</taxon>
        <taxon>Pezizomycotina</taxon>
        <taxon>Dothideomycetes</taxon>
        <taxon>Pleosporomycetidae</taxon>
        <taxon>Pleosporales</taxon>
        <taxon>Delitschiaceae</taxon>
        <taxon>Delitschia</taxon>
    </lineage>
</organism>
<accession>A0A9P4MUU2</accession>
<dbReference type="EMBL" id="ML994245">
    <property type="protein sequence ID" value="KAF2197360.1"/>
    <property type="molecule type" value="Genomic_DNA"/>
</dbReference>
<gene>
    <name evidence="2" type="ORF">GQ43DRAFT_212318</name>
</gene>
<sequence length="212" mass="24855">MGSNTQHRMLRDIVLSTDRETRTYAYAPSETFLLDRPAMSIFFYPLFIFSFFLASILIQEPKNSKTSPIICHYLVCRPFQTEHVRLITPAIRPIANCKYRRKTLDPFFYQADHGCLFFPLSLRHPSRLYRIIMELAIPNVSIFHFTHPSGVLKITIDQRLCSSDFFPITWSTASLRTLHGFILTRTLQDYKHELSQYLVRLFFKAPYPITGH</sequence>
<keyword evidence="1" id="KW-1133">Transmembrane helix</keyword>
<evidence type="ECO:0000313" key="2">
    <source>
        <dbReference type="EMBL" id="KAF2197360.1"/>
    </source>
</evidence>
<evidence type="ECO:0000256" key="1">
    <source>
        <dbReference type="SAM" id="Phobius"/>
    </source>
</evidence>
<dbReference type="AlphaFoldDB" id="A0A9P4MUU2"/>
<evidence type="ECO:0000313" key="3">
    <source>
        <dbReference type="Proteomes" id="UP000799536"/>
    </source>
</evidence>
<proteinExistence type="predicted"/>
<reference evidence="2" key="1">
    <citation type="journal article" date="2020" name="Stud. Mycol.">
        <title>101 Dothideomycetes genomes: a test case for predicting lifestyles and emergence of pathogens.</title>
        <authorList>
            <person name="Haridas S."/>
            <person name="Albert R."/>
            <person name="Binder M."/>
            <person name="Bloem J."/>
            <person name="Labutti K."/>
            <person name="Salamov A."/>
            <person name="Andreopoulos B."/>
            <person name="Baker S."/>
            <person name="Barry K."/>
            <person name="Bills G."/>
            <person name="Bluhm B."/>
            <person name="Cannon C."/>
            <person name="Castanera R."/>
            <person name="Culley D."/>
            <person name="Daum C."/>
            <person name="Ezra D."/>
            <person name="Gonzalez J."/>
            <person name="Henrissat B."/>
            <person name="Kuo A."/>
            <person name="Liang C."/>
            <person name="Lipzen A."/>
            <person name="Lutzoni F."/>
            <person name="Magnuson J."/>
            <person name="Mondo S."/>
            <person name="Nolan M."/>
            <person name="Ohm R."/>
            <person name="Pangilinan J."/>
            <person name="Park H.-J."/>
            <person name="Ramirez L."/>
            <person name="Alfaro M."/>
            <person name="Sun H."/>
            <person name="Tritt A."/>
            <person name="Yoshinaga Y."/>
            <person name="Zwiers L.-H."/>
            <person name="Turgeon B."/>
            <person name="Goodwin S."/>
            <person name="Spatafora J."/>
            <person name="Crous P."/>
            <person name="Grigoriev I."/>
        </authorList>
    </citation>
    <scope>NUCLEOTIDE SEQUENCE</scope>
    <source>
        <strain evidence="2">ATCC 74209</strain>
    </source>
</reference>
<keyword evidence="3" id="KW-1185">Reference proteome</keyword>
<protein>
    <submittedName>
        <fullName evidence="2">Uncharacterized protein</fullName>
    </submittedName>
</protein>
<dbReference type="Proteomes" id="UP000799536">
    <property type="component" value="Unassembled WGS sequence"/>
</dbReference>
<keyword evidence="1" id="KW-0812">Transmembrane</keyword>
<keyword evidence="1" id="KW-0472">Membrane</keyword>
<feature type="transmembrane region" description="Helical" evidence="1">
    <location>
        <begin position="38"/>
        <end position="58"/>
    </location>
</feature>
<comment type="caution">
    <text evidence="2">The sequence shown here is derived from an EMBL/GenBank/DDBJ whole genome shotgun (WGS) entry which is preliminary data.</text>
</comment>